<sequence length="284" mass="32827">MKKEFLENLVELASKKKGKRPCHISIFSIEQSPVYKHPEKWSKRYCIMPHSNKIDTYKPLNKSIYGMLFAESPRMTYLSRIVVPKSFLIPMTLYKNNIQTNQQLKSASRFLLGPLITKKHSEEDPILYYPKSQKLFEHIGKVSGKEEISKVPKIFFRVSSNEYITENMDVGWARNTTRVMERLFAQEVDTKVGGLAENDTFTSNKDSFIVLNFTDTDESMHIDRVSNQTIIKVKSLLADYPTIFAKLRKLFDESSKEPHVTSGKSNDAYNLLLAIYKFALFKNS</sequence>
<evidence type="ECO:0000313" key="2">
    <source>
        <dbReference type="Proteomes" id="UP000478008"/>
    </source>
</evidence>
<protein>
    <submittedName>
        <fullName evidence="1">DEBR0S2_18734g1_1</fullName>
    </submittedName>
</protein>
<reference evidence="1 2" key="1">
    <citation type="submission" date="2019-07" db="EMBL/GenBank/DDBJ databases">
        <authorList>
            <person name="Friedrich A."/>
            <person name="Schacherer J."/>
        </authorList>
    </citation>
    <scope>NUCLEOTIDE SEQUENCE [LARGE SCALE GENOMIC DNA]</scope>
</reference>
<dbReference type="AlphaFoldDB" id="A0A7D9CXI9"/>
<name>A0A7D9CXI9_DEKBR</name>
<proteinExistence type="predicted"/>
<dbReference type="EMBL" id="CABFWN010000002">
    <property type="protein sequence ID" value="VUG17896.1"/>
    <property type="molecule type" value="Genomic_DNA"/>
</dbReference>
<organism evidence="1 2">
    <name type="scientific">Dekkera bruxellensis</name>
    <name type="common">Brettanomyces custersii</name>
    <dbReference type="NCBI Taxonomy" id="5007"/>
    <lineage>
        <taxon>Eukaryota</taxon>
        <taxon>Fungi</taxon>
        <taxon>Dikarya</taxon>
        <taxon>Ascomycota</taxon>
        <taxon>Saccharomycotina</taxon>
        <taxon>Pichiomycetes</taxon>
        <taxon>Pichiales</taxon>
        <taxon>Pichiaceae</taxon>
        <taxon>Brettanomyces</taxon>
    </lineage>
</organism>
<evidence type="ECO:0000313" key="1">
    <source>
        <dbReference type="EMBL" id="VUG17896.1"/>
    </source>
</evidence>
<dbReference type="Proteomes" id="UP000478008">
    <property type="component" value="Unassembled WGS sequence"/>
</dbReference>
<keyword evidence="2" id="KW-1185">Reference proteome</keyword>
<gene>
    <name evidence="1" type="ORF">DEBR0S2_18734G</name>
</gene>
<accession>A0A7D9CXI9</accession>